<name>Q9S9L5_ARATH</name>
<keyword evidence="1" id="KW-0472">Membrane</keyword>
<gene>
    <name evidence="2" type="primary">F26C17.6</name>
</gene>
<dbReference type="AlphaFoldDB" id="Q9S9L5"/>
<reference evidence="2" key="1">
    <citation type="submission" date="1999-08" db="EMBL/GenBank/DDBJ databases">
        <title>The A. thaliana Genome Sequencing Project.</title>
        <authorList>
            <person name="WashU"/>
        </authorList>
    </citation>
    <scope>NUCLEOTIDE SEQUENCE</scope>
</reference>
<reference evidence="2" key="3">
    <citation type="submission" date="1999-12" db="EMBL/GenBank/DDBJ databases">
        <authorList>
            <person name="Waterston R."/>
        </authorList>
    </citation>
    <scope>NUCLEOTIDE SEQUENCE</scope>
</reference>
<accession>Q9S9L5</accession>
<feature type="transmembrane region" description="Helical" evidence="1">
    <location>
        <begin position="252"/>
        <end position="276"/>
    </location>
</feature>
<keyword evidence="1" id="KW-0812">Transmembrane</keyword>
<sequence length="622" mass="70978">MYNCLRNSRLKGRLVDDYTENCGGFQVKDFVNKPIYDVVGDDVSSTKRTYDGDPKIGVKDDGFNDVKNDGFDDVVSNAENIDDYFNTQDVDDNDKAVANKIDDVNVFVAVVEDCDSHDDPSQDEGASFDVTKVDDLVDNVNPLDVFSNVFSPVDDGCEEDVYNTDFIGNQVVEYRRLSSIQYEVVITNHDKERGNYKIKSKVIGGFLMHVLRSSMGFSIRVMTCRRWKDSLLYCGNNNSGELYEEHTDGEKYHLLVVVGSFGGVVMIGGLSKVHILHHHQVLVNMESSMVHVIFVLLHHVFWMVLVFPTTSISRESRASFICWSEVACESRKLLTCGKLSFVVACFSTNVRFLVGKETTNALVLALMLKLHALSLDINSSSHTLPKITHGMFKKIWLCFLGDSKRWEEKCCWAEFANTFSYVSEHVNVFNTILIKIRGGIFSYRGKTTNAMGFWNNQWNHLQPSCALIRKQYTSDVKTISPANQEEEDLVFAYMKRDVRMFGSICEETFLLTYTNRYQENNAMEGMMQRIKKTNAVNVVFMWKLLDFSLDMPPTIEWREKICEVMSLSKETADILVTCVQRILDSTIVLTKALYGGTPSKRNAMKFLLESIMNWWTKDIFKI</sequence>
<reference key="4">
    <citation type="journal article" date="2000" name="Nature">
        <title>Sequence and analysis of chromosome 5 of the plant Arabidopsis thaliana.</title>
        <authorList>
            <consortium name="Kazusa DNA Research Institute"/>
            <consortium name="Cold Spring Harbor and Washington University in St Louis Sequencing Consortium"/>
            <consortium name="European Union Arabidopsis Genome Sequencing Consortium"/>
            <person name="Tabata S."/>
            <person name="Kaneko T."/>
            <person name="Nakamura Y."/>
            <person name="Kotani H."/>
            <person name="Kato T."/>
            <person name="Asamizu E."/>
            <person name="Miyajima N."/>
            <person name="Sasamoto S."/>
            <person name="Kimura T."/>
            <person name="Hosouchi T."/>
            <person name="Kawashima K."/>
            <person name="Kohara M."/>
            <person name="Matsumoto M."/>
            <person name="Matsuno A."/>
            <person name="Muraki A."/>
            <person name="Nakayama S."/>
            <person name="Nakazaki N."/>
            <person name="Naruo K."/>
            <person name="Okumura S."/>
            <person name="Shinpo S."/>
            <person name="Takeuchi C."/>
            <person name="Wada T."/>
            <person name="Watanabe A."/>
            <person name="Yamada M."/>
            <person name="Yasuda M."/>
            <person name="Sato S."/>
            <person name="de la Bastide M."/>
            <person name="Huang E."/>
            <person name="Spiegel L."/>
            <person name="Gnoj L."/>
            <person name="O'Shaughnessy A."/>
            <person name="Preston R."/>
            <person name="Habermann K."/>
            <person name="Murray J."/>
            <person name="Johnson D."/>
            <person name="Rohlfing T."/>
            <person name="Nelson J."/>
            <person name="Stoneking T."/>
            <person name="Pepin K."/>
            <person name="Spieth J."/>
            <person name="Sekhon M."/>
            <person name="Armstrong J."/>
            <person name="Becker M."/>
            <person name="Belter E."/>
            <person name="Cordum H."/>
            <person name="Cordes M."/>
            <person name="Courtney L."/>
            <person name="Courtney W."/>
            <person name="Dante M."/>
            <person name="Du H."/>
            <person name="Edwards J."/>
            <person name="Fryman J."/>
            <person name="Haakensen B."/>
            <person name="Lamar E."/>
            <person name="Latreille P."/>
            <person name="Leonard S."/>
            <person name="Meyer R."/>
            <person name="Mulvaney E."/>
            <person name="Ozersky P."/>
            <person name="Riley A."/>
            <person name="Strowmatt C."/>
            <person name="Wagner-McPherson C."/>
            <person name="Wollam A."/>
            <person name="Yoakum M."/>
            <person name="Bell M."/>
            <person name="Dedhia N."/>
            <person name="Parnell L."/>
            <person name="Shah R."/>
            <person name="Rodriguez M."/>
            <person name="See L.H."/>
            <person name="Vil D."/>
            <person name="Baker J."/>
            <person name="Kirchoff K."/>
            <person name="Toth K."/>
            <person name="King L."/>
            <person name="Bahret A."/>
            <person name="Miller B."/>
            <person name="Marra M."/>
            <person name="Martienssen R."/>
            <person name="McCombie W.R."/>
            <person name="Wilson R.K."/>
            <person name="Murphy G."/>
            <person name="Bancroft I."/>
            <person name="Volckaert G."/>
            <person name="Wambutt R."/>
            <person name="Dusterhoft A."/>
            <person name="Stiekema W."/>
            <person name="Pohl T."/>
            <person name="Entian K.D."/>
            <person name="Terryn N."/>
            <person name="Hartley N."/>
            <person name="Bent E."/>
            <person name="Johnson S."/>
            <person name="Langham S.A."/>
            <person name="McCullagh B."/>
            <person name="Robben J."/>
            <person name="Grymonprez B."/>
            <person name="Zimmermann W."/>
            <person name="Ramsperger U."/>
            <person name="Wedler H."/>
            <person name="Balke K."/>
            <person name="Wedler E."/>
            <person name="Peters S."/>
            <person name="van Staveren M."/>
            <person name="Dirkse W."/>
            <person name="Mooijman P."/>
            <person name="Lankhorst R.K."/>
            <person name="Weitzenegger T."/>
            <person name="Bothe G."/>
            <person name="Rose M."/>
            <person name="Hauf J."/>
            <person name="Berneiser S."/>
            <person name="Hempel S."/>
            <person name="Feldpausch M."/>
            <person name="Lamberth S."/>
            <person name="Villarroel R."/>
            <person name="Gielen J."/>
            <person name="Ardiles W."/>
            <person name="Bents O."/>
            <person name="Lemcke K."/>
            <person name="Kolesov G."/>
            <person name="Mayer K."/>
            <person name="Rudd S."/>
            <person name="Schoof H."/>
            <person name="Schueller C."/>
            <person name="Zaccaria P."/>
            <person name="Mewes H.W."/>
            <person name="Bevan M."/>
            <person name="Fransz P."/>
        </authorList>
    </citation>
    <scope>NUCLEOTIDE SEQUENCE [LARGE SCALE GENOMIC DNA]</scope>
    <source>
        <strain>cv. Columbia</strain>
    </source>
</reference>
<organism evidence="2">
    <name type="scientific">Arabidopsis thaliana</name>
    <name type="common">Mouse-ear cress</name>
    <dbReference type="NCBI Taxonomy" id="3702"/>
    <lineage>
        <taxon>Eukaryota</taxon>
        <taxon>Viridiplantae</taxon>
        <taxon>Streptophyta</taxon>
        <taxon>Embryophyta</taxon>
        <taxon>Tracheophyta</taxon>
        <taxon>Spermatophyta</taxon>
        <taxon>Magnoliopsida</taxon>
        <taxon>eudicotyledons</taxon>
        <taxon>Gunneridae</taxon>
        <taxon>Pentapetalae</taxon>
        <taxon>rosids</taxon>
        <taxon>malvids</taxon>
        <taxon>Brassicales</taxon>
        <taxon>Brassicaceae</taxon>
        <taxon>Camelineae</taxon>
        <taxon>Arabidopsis</taxon>
    </lineage>
</organism>
<dbReference type="EMBL" id="AF177535">
    <property type="protein sequence ID" value="AAD49097.1"/>
    <property type="molecule type" value="Genomic_DNA"/>
</dbReference>
<keyword evidence="1" id="KW-1133">Transmembrane helix</keyword>
<feature type="transmembrane region" description="Helical" evidence="1">
    <location>
        <begin position="288"/>
        <end position="307"/>
    </location>
</feature>
<proteinExistence type="predicted"/>
<reference evidence="2" key="2">
    <citation type="submission" date="1999-08" db="EMBL/GenBank/DDBJ databases">
        <title>The sequence of A. thaliana F26C17.</title>
        <authorList>
            <person name="Leonard S."/>
            <person name="Maupin R."/>
            <person name="Gregory S."/>
        </authorList>
    </citation>
    <scope>NUCLEOTIDE SEQUENCE</scope>
</reference>
<protein>
    <submittedName>
        <fullName evidence="2">F26C17.6 protein</fullName>
    </submittedName>
</protein>
<dbReference type="ExpressionAtlas" id="Q9S9L5">
    <property type="expression patterns" value="baseline and differential"/>
</dbReference>
<evidence type="ECO:0000313" key="2">
    <source>
        <dbReference type="EMBL" id="AAD49097.1"/>
    </source>
</evidence>
<evidence type="ECO:0000256" key="1">
    <source>
        <dbReference type="SAM" id="Phobius"/>
    </source>
</evidence>